<dbReference type="CDD" id="cd16023">
    <property type="entry name" value="GPI_EPT_3"/>
    <property type="match status" value="1"/>
</dbReference>
<dbReference type="GO" id="GO:0051377">
    <property type="term" value="F:mannose-ethanolamine phosphotransferase activity"/>
    <property type="evidence" value="ECO:0007669"/>
    <property type="project" value="InterPro"/>
</dbReference>
<comment type="subcellular location">
    <subcellularLocation>
        <location evidence="1">Endoplasmic reticulum membrane</location>
        <topology evidence="1">Multi-pass membrane protein</topology>
    </subcellularLocation>
</comment>
<feature type="transmembrane region" description="Helical" evidence="13">
    <location>
        <begin position="630"/>
        <end position="652"/>
    </location>
</feature>
<comment type="pathway">
    <text evidence="2">Glycolipid biosynthesis; glycosylphosphatidylinositol-anchor biosynthesis.</text>
</comment>
<dbReference type="PANTHER" id="PTHR23071:SF1">
    <property type="entry name" value="GPI ETHANOLAMINE PHOSPHATE TRANSFERASE 3"/>
    <property type="match status" value="1"/>
</dbReference>
<organism evidence="14 15">
    <name type="scientific">Acropora cervicornis</name>
    <name type="common">Staghorn coral</name>
    <dbReference type="NCBI Taxonomy" id="6130"/>
    <lineage>
        <taxon>Eukaryota</taxon>
        <taxon>Metazoa</taxon>
        <taxon>Cnidaria</taxon>
        <taxon>Anthozoa</taxon>
        <taxon>Hexacorallia</taxon>
        <taxon>Scleractinia</taxon>
        <taxon>Astrocoeniina</taxon>
        <taxon>Acroporidae</taxon>
        <taxon>Acropora</taxon>
    </lineage>
</organism>
<sequence>MENRSRHRSLNQMPSWIRISLSSRELGTELSSHAINPSWRTRRWFCATLGRIDIIFYHAMGYGLKLLALFLSVSFLYAVGILLFTRGFLLKRLVIDEYSDCSENVTYYLSDRQQSSNIEGCWLKKRHAKAVIIIIDALRYDFALFNASVSEQEVLPYRNKLSVIRDVLENTPEHGALFRFVADPPTTTMQRLKGLTTGSLPTFVDAGSNFAGSNIMEDNVISQLRSLGKNITFMGDDTWGSLFPESFHKSFPFPSFNLMDLHTVDNGVIAHLVPELKSSDWDVLIAHFLGVDHCGHKHGPDHPNMALKLSQMNDVLRSVIERLEDDTVLFVMGDHGMTHTGDHGGASIDEVDSALFVYSRKPLNTCGTIMKRTTTVSQIDWVPTFSLLLGIPIPFANLGTTIPDLFCHRGGLDLTVLPSDTKKQTALKEVLDLVQRNAAFELNARQVHKYLAKYATISGEIPKSTFQELSAILQKTNTFLLETREMLIKLGGQSELAKAASMKDLLLLQDSLNNTERYFLEYLSQAKALCRSLWAKFDFNLIFVGLSLLFTGIAVVVVAQFGVRSREMALFTFVGLGVPSAVASFMFNFLVVIPSFVFGLLILGGYVHLWRQTVKKSEATARSFFSQLSIDNFLAFVLFSLQCVSMFSNSFVVNEDKLLGFFIQALVTIKCIEILWKSRVRGEKLKLNTKQNFRKSTKKDKEKLTAKGSLLKLSFAWLVFEIVNRTAVLFKACREEQLSCTPSEFVKPLSALTEKASAASSRFILALFCTCVIPLSIRQWLLYQGNLNGRSLVVLCAKYFSLAACGLIFFQRALEVLPQDMSSVFPEVTTWHQIILPQMVYWLCIAIIVCLLYSPLCIFTVIRDKRHSINETVSTFAGAKDGSKMIHALVKELKQNWKDLNDDNARDDENTPLVYGLATVYSSSILVLFLAVVLPLMMLLGSGMSLSVTLLFLQMPDRMLEHNYRLKLRFDCFSLLTLPEILYSTEPSWSVVMLWYFLSTYYFYCTGHQATIPAIRFEAAFVGFPAGDGENIVLPALLIILNTFAAPVLFAIGLPLLLFWSKIPKRLLATTVKTSRQSSKGEFDWIEAPDLLRTRMFRLISMYHTLHAIKFLATCCSAALHRRHLMVWKIFAPRFVFEGVSFIVTTVILAASFLAVLRVDQGLRSWFRTLGTS</sequence>
<evidence type="ECO:0000256" key="6">
    <source>
        <dbReference type="ARBA" id="ARBA00022692"/>
    </source>
</evidence>
<comment type="caution">
    <text evidence="14">The sequence shown here is derived from an EMBL/GenBank/DDBJ whole genome shotgun (WGS) entry which is preliminary data.</text>
</comment>
<evidence type="ECO:0000256" key="13">
    <source>
        <dbReference type="SAM" id="Phobius"/>
    </source>
</evidence>
<keyword evidence="5 14" id="KW-0808">Transferase</keyword>
<evidence type="ECO:0000256" key="10">
    <source>
        <dbReference type="ARBA" id="ARBA00023180"/>
    </source>
</evidence>
<dbReference type="Proteomes" id="UP001249851">
    <property type="component" value="Unassembled WGS sequence"/>
</dbReference>
<evidence type="ECO:0000256" key="12">
    <source>
        <dbReference type="ARBA" id="ARBA00093602"/>
    </source>
</evidence>
<evidence type="ECO:0000256" key="5">
    <source>
        <dbReference type="ARBA" id="ARBA00022679"/>
    </source>
</evidence>
<feature type="transmembrane region" description="Helical" evidence="13">
    <location>
        <begin position="541"/>
        <end position="563"/>
    </location>
</feature>
<feature type="transmembrane region" description="Helical" evidence="13">
    <location>
        <begin position="789"/>
        <end position="810"/>
    </location>
</feature>
<dbReference type="Pfam" id="PF01663">
    <property type="entry name" value="Phosphodiest"/>
    <property type="match status" value="1"/>
</dbReference>
<reference evidence="14" key="2">
    <citation type="journal article" date="2023" name="Science">
        <title>Genomic signatures of disease resistance in endangered staghorn corals.</title>
        <authorList>
            <person name="Vollmer S.V."/>
            <person name="Selwyn J.D."/>
            <person name="Despard B.A."/>
            <person name="Roesel C.L."/>
        </authorList>
    </citation>
    <scope>NUCLEOTIDE SEQUENCE</scope>
    <source>
        <strain evidence="14">K2</strain>
    </source>
</reference>
<evidence type="ECO:0000256" key="4">
    <source>
        <dbReference type="ARBA" id="ARBA00022502"/>
    </source>
</evidence>
<keyword evidence="4" id="KW-0337">GPI-anchor biosynthesis</keyword>
<dbReference type="SUPFAM" id="SSF53649">
    <property type="entry name" value="Alkaline phosphatase-like"/>
    <property type="match status" value="1"/>
</dbReference>
<gene>
    <name evidence="14" type="ORF">P5673_018433</name>
</gene>
<evidence type="ECO:0000313" key="14">
    <source>
        <dbReference type="EMBL" id="KAK2559284.1"/>
    </source>
</evidence>
<dbReference type="InterPro" id="IPR017850">
    <property type="entry name" value="Alkaline_phosphatase_core_sf"/>
</dbReference>
<keyword evidence="7" id="KW-0256">Endoplasmic reticulum</keyword>
<reference evidence="14" key="1">
    <citation type="journal article" date="2023" name="G3 (Bethesda)">
        <title>Whole genome assembly and annotation of the endangered Caribbean coral Acropora cervicornis.</title>
        <authorList>
            <person name="Selwyn J.D."/>
            <person name="Vollmer S.V."/>
        </authorList>
    </citation>
    <scope>NUCLEOTIDE SEQUENCE</scope>
    <source>
        <strain evidence="14">K2</strain>
    </source>
</reference>
<feature type="transmembrane region" description="Helical" evidence="13">
    <location>
        <begin position="1140"/>
        <end position="1159"/>
    </location>
</feature>
<dbReference type="AlphaFoldDB" id="A0AAD9QDQ8"/>
<name>A0AAD9QDQ8_ACRCE</name>
<evidence type="ECO:0000256" key="1">
    <source>
        <dbReference type="ARBA" id="ARBA00004477"/>
    </source>
</evidence>
<dbReference type="InterPro" id="IPR039524">
    <property type="entry name" value="PIGO/GPI13"/>
</dbReference>
<feature type="transmembrane region" description="Helical" evidence="13">
    <location>
        <begin position="66"/>
        <end position="85"/>
    </location>
</feature>
<evidence type="ECO:0000256" key="8">
    <source>
        <dbReference type="ARBA" id="ARBA00022989"/>
    </source>
</evidence>
<dbReference type="GO" id="GO:0005789">
    <property type="term" value="C:endoplasmic reticulum membrane"/>
    <property type="evidence" value="ECO:0007669"/>
    <property type="project" value="UniProtKB-SubCell"/>
</dbReference>
<dbReference type="EMBL" id="JARQWQ010000041">
    <property type="protein sequence ID" value="KAK2559284.1"/>
    <property type="molecule type" value="Genomic_DNA"/>
</dbReference>
<dbReference type="FunFam" id="3.40.720.10:FF:000041">
    <property type="entry name" value="GPI ethanolamine phosphate transferase 3"/>
    <property type="match status" value="1"/>
</dbReference>
<evidence type="ECO:0000256" key="2">
    <source>
        <dbReference type="ARBA" id="ARBA00004687"/>
    </source>
</evidence>
<feature type="transmembrane region" description="Helical" evidence="13">
    <location>
        <begin position="840"/>
        <end position="862"/>
    </location>
</feature>
<evidence type="ECO:0000256" key="3">
    <source>
        <dbReference type="ARBA" id="ARBA00008695"/>
    </source>
</evidence>
<protein>
    <recommendedName>
        <fullName evidence="12">GPI ethanolamine phosphate transferase 3, catalytic subunit</fullName>
    </recommendedName>
    <alternativeName>
        <fullName evidence="11">Phosphatidylinositol-glycan biosynthesis class O protein</fullName>
    </alternativeName>
</protein>
<keyword evidence="15" id="KW-1185">Reference proteome</keyword>
<dbReference type="GO" id="GO:0006506">
    <property type="term" value="P:GPI anchor biosynthetic process"/>
    <property type="evidence" value="ECO:0007669"/>
    <property type="project" value="UniProtKB-KW"/>
</dbReference>
<feature type="transmembrane region" description="Helical" evidence="13">
    <location>
        <begin position="583"/>
        <end position="609"/>
    </location>
</feature>
<dbReference type="PANTHER" id="PTHR23071">
    <property type="entry name" value="PHOSPHATIDYLINOSITOL GLYCAN"/>
    <property type="match status" value="1"/>
</dbReference>
<feature type="transmembrane region" description="Helical" evidence="13">
    <location>
        <begin position="658"/>
        <end position="676"/>
    </location>
</feature>
<keyword evidence="6 13" id="KW-0812">Transmembrane</keyword>
<comment type="similarity">
    <text evidence="3">Belongs to the PIGG/PIGN/PIGO family. PIGO subfamily.</text>
</comment>
<evidence type="ECO:0000256" key="11">
    <source>
        <dbReference type="ARBA" id="ARBA00079084"/>
    </source>
</evidence>
<dbReference type="InterPro" id="IPR037675">
    <property type="entry name" value="PIG-O_N"/>
</dbReference>
<evidence type="ECO:0000313" key="15">
    <source>
        <dbReference type="Proteomes" id="UP001249851"/>
    </source>
</evidence>
<evidence type="ECO:0000256" key="7">
    <source>
        <dbReference type="ARBA" id="ARBA00022824"/>
    </source>
</evidence>
<keyword evidence="10" id="KW-0325">Glycoprotein</keyword>
<dbReference type="InterPro" id="IPR002591">
    <property type="entry name" value="Phosphodiest/P_Trfase"/>
</dbReference>
<proteinExistence type="inferred from homology"/>
<feature type="transmembrane region" description="Helical" evidence="13">
    <location>
        <begin position="1032"/>
        <end position="1060"/>
    </location>
</feature>
<evidence type="ECO:0000256" key="9">
    <source>
        <dbReference type="ARBA" id="ARBA00023136"/>
    </source>
</evidence>
<accession>A0AAD9QDQ8</accession>
<keyword evidence="8 13" id="KW-1133">Transmembrane helix</keyword>
<keyword evidence="9 13" id="KW-0472">Membrane</keyword>
<dbReference type="Gene3D" id="3.40.720.10">
    <property type="entry name" value="Alkaline Phosphatase, subunit A"/>
    <property type="match status" value="1"/>
</dbReference>